<keyword evidence="3" id="KW-1185">Reference proteome</keyword>
<sequence length="79" mass="7713">MSSAARTHHPVRTTLRVAGAVISASAIAVVGPAAIPANATQAGVVTTGHSPASTYAAASASSVSPTSLPEAGTRTVRVY</sequence>
<feature type="region of interest" description="Disordered" evidence="1">
    <location>
        <begin position="57"/>
        <end position="79"/>
    </location>
</feature>
<accession>A0A852XDZ0</accession>
<dbReference type="EMBL" id="JACBZX010000001">
    <property type="protein sequence ID" value="NYG36681.1"/>
    <property type="molecule type" value="Genomic_DNA"/>
</dbReference>
<evidence type="ECO:0000313" key="2">
    <source>
        <dbReference type="EMBL" id="NYG36681.1"/>
    </source>
</evidence>
<evidence type="ECO:0000256" key="1">
    <source>
        <dbReference type="SAM" id="MobiDB-lite"/>
    </source>
</evidence>
<organism evidence="2 3">
    <name type="scientific">Janibacter alkaliphilus</name>
    <dbReference type="NCBI Taxonomy" id="1069963"/>
    <lineage>
        <taxon>Bacteria</taxon>
        <taxon>Bacillati</taxon>
        <taxon>Actinomycetota</taxon>
        <taxon>Actinomycetes</taxon>
        <taxon>Micrococcales</taxon>
        <taxon>Intrasporangiaceae</taxon>
        <taxon>Janibacter</taxon>
    </lineage>
</organism>
<reference evidence="2 3" key="1">
    <citation type="submission" date="2020-07" db="EMBL/GenBank/DDBJ databases">
        <title>Sequencing the genomes of 1000 actinobacteria strains.</title>
        <authorList>
            <person name="Klenk H.-P."/>
        </authorList>
    </citation>
    <scope>NUCLEOTIDE SEQUENCE [LARGE SCALE GENOMIC DNA]</scope>
    <source>
        <strain evidence="2 3">DSM 24723</strain>
    </source>
</reference>
<evidence type="ECO:0000313" key="3">
    <source>
        <dbReference type="Proteomes" id="UP000592181"/>
    </source>
</evidence>
<dbReference type="AlphaFoldDB" id="A0A852XDZ0"/>
<protein>
    <submittedName>
        <fullName evidence="2">Uncharacterized protein</fullName>
    </submittedName>
</protein>
<feature type="compositionally biased region" description="Low complexity" evidence="1">
    <location>
        <begin position="57"/>
        <end position="67"/>
    </location>
</feature>
<dbReference type="Proteomes" id="UP000592181">
    <property type="component" value="Unassembled WGS sequence"/>
</dbReference>
<proteinExistence type="predicted"/>
<dbReference type="RefSeq" id="WP_179462146.1">
    <property type="nucleotide sequence ID" value="NZ_JACBZX010000001.1"/>
</dbReference>
<gene>
    <name evidence="2" type="ORF">BJY28_001150</name>
</gene>
<comment type="caution">
    <text evidence="2">The sequence shown here is derived from an EMBL/GenBank/DDBJ whole genome shotgun (WGS) entry which is preliminary data.</text>
</comment>
<name>A0A852XDZ0_9MICO</name>